<dbReference type="PANTHER" id="PTHR43283:SF14">
    <property type="entry name" value="BLL8153 PROTEIN"/>
    <property type="match status" value="1"/>
</dbReference>
<feature type="domain" description="Beta-lactamase-related" evidence="1">
    <location>
        <begin position="98"/>
        <end position="378"/>
    </location>
</feature>
<gene>
    <name evidence="2" type="ORF">Q4610_21125</name>
</gene>
<dbReference type="SUPFAM" id="SSF56601">
    <property type="entry name" value="beta-lactamase/transpeptidase-like"/>
    <property type="match status" value="1"/>
</dbReference>
<protein>
    <submittedName>
        <fullName evidence="2">Serine hydrolase</fullName>
        <ecNumber evidence="2">3.-.-.-</ecNumber>
    </submittedName>
</protein>
<reference evidence="2" key="1">
    <citation type="submission" date="2023-07" db="EMBL/GenBank/DDBJ databases">
        <title>Bacterial whole genome sequence for Sphingobium sp. HBC34.</title>
        <authorList>
            <person name="Le V."/>
            <person name="Ko S.-R."/>
            <person name="Ahn C.-Y."/>
            <person name="Oh H.-M."/>
        </authorList>
    </citation>
    <scope>NUCLEOTIDE SEQUENCE</scope>
    <source>
        <strain evidence="2">HBC34</strain>
    </source>
</reference>
<dbReference type="Proteomes" id="UP001176471">
    <property type="component" value="Unassembled WGS sequence"/>
</dbReference>
<sequence length="399" mass="43931">MNVSDAPAAEPLGLTSGFAGSSGYADRMTPLYAGKLMPGAQVEALRNTHRAFPVRTIRRGDTVAPFVYAQAPVEDFTIRANGREYDLYDYVFRNRVAGLFIQRRGEVIHERYELGLQPDTRWVSMSMAKSIATTLVGAAIQDGHIGGVEDMLTDYLPELKGGGYDGVSIRHLLQMTSGVRWDDEHVDPQSERRHMLKLQIAQQPGAILRYMAGLPRVAEPGTRWNYSTGETHVVGALVRAATGKWLSDYLSERLWSRLGMEQDACWWLESPGGLEVAGSGISATLRDYARFGRFAMGDGTIAGERILPEGWMAEAGSARIVGGERRDYGYMWWIVPDASGSLADGAFSARGIFGQYVYINPKRDLLIAVLSSRAKPRGSEVILDNDFFNSAVEALTAHD</sequence>
<evidence type="ECO:0000259" key="1">
    <source>
        <dbReference type="Pfam" id="PF00144"/>
    </source>
</evidence>
<comment type="caution">
    <text evidence="2">The sequence shown here is derived from an EMBL/GenBank/DDBJ whole genome shotgun (WGS) entry which is preliminary data.</text>
</comment>
<dbReference type="Gene3D" id="3.40.710.10">
    <property type="entry name" value="DD-peptidase/beta-lactamase superfamily"/>
    <property type="match status" value="1"/>
</dbReference>
<proteinExistence type="predicted"/>
<dbReference type="EMBL" id="JAUQOM010000038">
    <property type="protein sequence ID" value="MDO7837544.1"/>
    <property type="molecule type" value="Genomic_DNA"/>
</dbReference>
<keyword evidence="3" id="KW-1185">Reference proteome</keyword>
<organism evidence="2 3">
    <name type="scientific">Sphingobium cyanobacteriorum</name>
    <dbReference type="NCBI Taxonomy" id="3063954"/>
    <lineage>
        <taxon>Bacteria</taxon>
        <taxon>Pseudomonadati</taxon>
        <taxon>Pseudomonadota</taxon>
        <taxon>Alphaproteobacteria</taxon>
        <taxon>Sphingomonadales</taxon>
        <taxon>Sphingomonadaceae</taxon>
        <taxon>Sphingobium</taxon>
    </lineage>
</organism>
<dbReference type="InterPro" id="IPR001466">
    <property type="entry name" value="Beta-lactam-related"/>
</dbReference>
<keyword evidence="2" id="KW-0378">Hydrolase</keyword>
<dbReference type="PANTHER" id="PTHR43283">
    <property type="entry name" value="BETA-LACTAMASE-RELATED"/>
    <property type="match status" value="1"/>
</dbReference>
<accession>A0ABT8ZSN1</accession>
<dbReference type="Pfam" id="PF00144">
    <property type="entry name" value="Beta-lactamase"/>
    <property type="match status" value="1"/>
</dbReference>
<dbReference type="InterPro" id="IPR050789">
    <property type="entry name" value="Diverse_Enzym_Activities"/>
</dbReference>
<dbReference type="EC" id="3.-.-.-" evidence="2"/>
<evidence type="ECO:0000313" key="3">
    <source>
        <dbReference type="Proteomes" id="UP001176471"/>
    </source>
</evidence>
<dbReference type="InterPro" id="IPR012338">
    <property type="entry name" value="Beta-lactam/transpept-like"/>
</dbReference>
<evidence type="ECO:0000313" key="2">
    <source>
        <dbReference type="EMBL" id="MDO7837544.1"/>
    </source>
</evidence>
<name>A0ABT8ZSN1_9SPHN</name>
<dbReference type="GO" id="GO:0016787">
    <property type="term" value="F:hydrolase activity"/>
    <property type="evidence" value="ECO:0007669"/>
    <property type="project" value="UniProtKB-KW"/>
</dbReference>